<keyword evidence="2" id="KW-0813">Transport</keyword>
<feature type="transmembrane region" description="Helical" evidence="9">
    <location>
        <begin position="503"/>
        <end position="525"/>
    </location>
</feature>
<feature type="transmembrane region" description="Helical" evidence="9">
    <location>
        <begin position="106"/>
        <end position="127"/>
    </location>
</feature>
<evidence type="ECO:0000256" key="9">
    <source>
        <dbReference type="SAM" id="Phobius"/>
    </source>
</evidence>
<dbReference type="InterPro" id="IPR020846">
    <property type="entry name" value="MFS_dom"/>
</dbReference>
<evidence type="ECO:0000259" key="10">
    <source>
        <dbReference type="PROSITE" id="PS50850"/>
    </source>
</evidence>
<feature type="transmembrane region" description="Helical" evidence="9">
    <location>
        <begin position="133"/>
        <end position="152"/>
    </location>
</feature>
<sequence>MSSDDTPLVTGKITSEEQGTVGSIGTIGCMLAPLVCGWVAEIAGRKSALMLIGVTQLVSWAVMPFATNLSVIYASRIFGGFAGGGTLSIVPLFVSEISEDRIRGTLGTMLAISCNFGILLGFIISHYVNCWAVTYLALLLCVVYSLGCCFLPESPQYLFVKKKKEKAIKALRFYRGEEAESETSQFTAEVARFKDIHNAGPLKKKDSNQIHIKDFLTRSRWKPILICVVVIMFPAGSGSIPLITYTAKIFQESHSNLSPAMSSIVVATLQLIGSYVSTMTVEKAGRRVLLVVSTLGCAVCTITMGTYTFLQEMQVEVDWFRWVPVASMSALVFINAIGIGIVPFIIMTEILEPKIRGSVVTFCLLEFSGVAYLVVKYFPIAVEQLGMYSCMWFFSCCCVASATFVLTCMPETKGKSFEQISESLNGGKKSGHRDVAPTPEQEIPPRSKGIWARENLNQVLAVLRIHIITASYGVTVGWPAPIIPLLRSLDTPLPSGPITVEEASWVGATLCIGGTIGTILFAVIHTYFGKKVGLLLISVPHLVLWTLILIGDNVWYIYVARFFSGLTGGGVVSVVPLYIADIADKKIRGTLGSLTIIFINIGLLFIYTAGNYLPYEVIPKIMLVAPVAYLVLVSFLPETPYCLLRKGRLLEAEQSLMFYRNITDERQRTVEFTTEFDEMRSFILAECNQSRICWKDFTTPEAKRGLFIGVFVMALNQFSGIFAILTYAGTIFQMSGTGIDPNVALVLVAVINICGNLTSFTIIDRVGRKILLLLSATGVGLALAVLGAYSYLLTAGHDLRGVEWLPVLALSLTLFLAAIGITNVPFFIVPEVMPPKLRSIGSTISATLLCMFAFVCVKLYPILMESIHIHGTVWISSGVCAIAVFVIIFLIPETKGKNLNVQSAISRQMYPWRVDAAGRCEKPAGFGGHGEERFTMSTSSGIRNQVFATGVMNLINLSHGAALGWVSPYLPVLTSPDQNILDTGPVTVDQGSWIGSILCLGALFGAFLYGYMVEKIGIKRTLQALVIPHSAFWIITYLATSVHHLYLARFLAGLSGGGIIVVFPLFIADISDKKIRGILGSFLALTSNSGILLMYVIGDVLSYHTVALTMLALPLLFTVLMCFVPDTPQTCLKMGKTFAAERSFMFYRGIQTSTEKMNALRQEFDNMKKFIEYNAGQQSRLTLADFKTPEAKLGIFIGVFLMFINQYCGIFAILTYAASIFAGVGSTLSPNTSAIIMGAIQIVGTLSSFVFVDLAGRKVLLIISTFGTGLGLLLLAVYNWLTVNGSSVWVQDYGWFPIVSLSAAVYLFSIGLCSIPFFILPELLPPKICNAGNTYSMVSITIFAFISLKIFPILVETIALYGALGLFAGISFFGVVVIALVVPETKGKNLISAQMNIIALSHGFALGWVSPSLVYLRSNETHLDGGPLTVEQTSWLGSSLCIGGMVGVVLFGALADRIGKRRAMQCLIVPHVAFWLCVIFGRNVFQLCVGRILAGAGGGGIMRIIPLFVADIADARIRGMLGSLLPVCLNLGTVLAFILGSLVSFGTFPLVVLALPALFTLATLFLPETPACLLRAYRNVRAERSLMFYRGIRGYLEKPSAFRDEFQQLKDAVEREKTAPDAGLAWKDFATKPARRGLAMAVFLMMLNQCGGTLALITYASTIFELAGPPATSEPLLPASLASIVLATVQLLGTVVSLALVDRIGRKILLIVSSFGMAVGYLTLAGYVHWLLPTTRTTPASAIHFLPICSLSFSILLASIGLLTVPFIVMAEVLPPKIRNIGSTICVMLVAFCAFVLLKAFPILLDTIGLPGTMGGLAAVCLVGATVVVVFLPETRGKSLLLADPEPGQSNGAAGSAAGT</sequence>
<feature type="transmembrane region" description="Helical" evidence="9">
    <location>
        <begin position="1521"/>
        <end position="1542"/>
    </location>
</feature>
<feature type="transmembrane region" description="Helical" evidence="9">
    <location>
        <begin position="1813"/>
        <end position="1832"/>
    </location>
</feature>
<feature type="transmembrane region" description="Helical" evidence="9">
    <location>
        <begin position="257"/>
        <end position="276"/>
    </location>
</feature>
<feature type="transmembrane region" description="Helical" evidence="9">
    <location>
        <begin position="20"/>
        <end position="40"/>
    </location>
</feature>
<feature type="transmembrane region" description="Helical" evidence="9">
    <location>
        <begin position="359"/>
        <end position="379"/>
    </location>
</feature>
<feature type="transmembrane region" description="Helical" evidence="9">
    <location>
        <begin position="804"/>
        <end position="828"/>
    </location>
</feature>
<feature type="transmembrane region" description="Helical" evidence="9">
    <location>
        <begin position="1022"/>
        <end position="1040"/>
    </location>
</feature>
<dbReference type="GO" id="GO:0051119">
    <property type="term" value="F:sugar transmembrane transporter activity"/>
    <property type="evidence" value="ECO:0007669"/>
    <property type="project" value="InterPro"/>
</dbReference>
<accession>A0A182NTG2</accession>
<dbReference type="Pfam" id="PF00083">
    <property type="entry name" value="Sugar_tr"/>
    <property type="match status" value="4"/>
</dbReference>
<name>A0A182NTG2_9DIPT</name>
<feature type="transmembrane region" description="Helical" evidence="9">
    <location>
        <begin position="1680"/>
        <end position="1701"/>
    </location>
</feature>
<dbReference type="VEuPathDB" id="VectorBase:ADIR010953"/>
<feature type="domain" description="Major facilitator superfamily (MFS) profile" evidence="10">
    <location>
        <begin position="1"/>
        <end position="413"/>
    </location>
</feature>
<feature type="transmembrane region" description="Helical" evidence="9">
    <location>
        <begin position="322"/>
        <end position="347"/>
    </location>
</feature>
<dbReference type="InterPro" id="IPR044775">
    <property type="entry name" value="MFS_ERD6/Tret1-like"/>
</dbReference>
<feature type="transmembrane region" description="Helical" evidence="9">
    <location>
        <begin position="1078"/>
        <end position="1097"/>
    </location>
</feature>
<organism evidence="11 12">
    <name type="scientific">Anopheles dirus</name>
    <dbReference type="NCBI Taxonomy" id="7168"/>
    <lineage>
        <taxon>Eukaryota</taxon>
        <taxon>Metazoa</taxon>
        <taxon>Ecdysozoa</taxon>
        <taxon>Arthropoda</taxon>
        <taxon>Hexapoda</taxon>
        <taxon>Insecta</taxon>
        <taxon>Pterygota</taxon>
        <taxon>Neoptera</taxon>
        <taxon>Endopterygota</taxon>
        <taxon>Diptera</taxon>
        <taxon>Nematocera</taxon>
        <taxon>Culicoidea</taxon>
        <taxon>Culicidae</taxon>
        <taxon>Anophelinae</taxon>
        <taxon>Anopheles</taxon>
    </lineage>
</organism>
<evidence type="ECO:0000256" key="3">
    <source>
        <dbReference type="ARBA" id="ARBA00022475"/>
    </source>
</evidence>
<dbReference type="InterPro" id="IPR005828">
    <property type="entry name" value="MFS_sugar_transport-like"/>
</dbReference>
<dbReference type="CDD" id="cd17358">
    <property type="entry name" value="MFS_GLUT6_8_Class3_like"/>
    <property type="match status" value="2"/>
</dbReference>
<feature type="transmembrane region" description="Helical" evidence="9">
    <location>
        <begin position="1234"/>
        <end position="1252"/>
    </location>
</feature>
<dbReference type="Gene3D" id="1.20.1250.20">
    <property type="entry name" value="MFS general substrate transporter like domains"/>
    <property type="match status" value="4"/>
</dbReference>
<keyword evidence="3" id="KW-1003">Cell membrane</keyword>
<dbReference type="PROSITE" id="PS50850">
    <property type="entry name" value="MFS"/>
    <property type="match status" value="4"/>
</dbReference>
<evidence type="ECO:0000313" key="12">
    <source>
        <dbReference type="Proteomes" id="UP000075884"/>
    </source>
</evidence>
<dbReference type="STRING" id="7168.A0A182NTG2"/>
<evidence type="ECO:0000256" key="5">
    <source>
        <dbReference type="ARBA" id="ARBA00022692"/>
    </source>
</evidence>
<feature type="transmembrane region" description="Helical" evidence="9">
    <location>
        <begin position="1332"/>
        <end position="1352"/>
    </location>
</feature>
<dbReference type="InterPro" id="IPR050549">
    <property type="entry name" value="MFS_Trehalose_Transporter"/>
</dbReference>
<dbReference type="EnsemblMetazoa" id="ADIR010953-RA">
    <property type="protein sequence ID" value="ADIR010953-PA"/>
    <property type="gene ID" value="ADIR010953"/>
</dbReference>
<evidence type="ECO:0000256" key="1">
    <source>
        <dbReference type="ARBA" id="ARBA00004651"/>
    </source>
</evidence>
<feature type="transmembrane region" description="Helical" evidence="9">
    <location>
        <begin position="1491"/>
        <end position="1509"/>
    </location>
</feature>
<feature type="transmembrane region" description="Helical" evidence="9">
    <location>
        <begin position="1637"/>
        <end position="1660"/>
    </location>
</feature>
<feature type="transmembrane region" description="Helical" evidence="9">
    <location>
        <begin position="288"/>
        <end position="310"/>
    </location>
</feature>
<reference evidence="12" key="1">
    <citation type="submission" date="2013-03" db="EMBL/GenBank/DDBJ databases">
        <title>The Genome Sequence of Anopheles dirus WRAIR2.</title>
        <authorList>
            <consortium name="The Broad Institute Genomics Platform"/>
            <person name="Neafsey D.E."/>
            <person name="Walton C."/>
            <person name="Walker B."/>
            <person name="Young S.K."/>
            <person name="Zeng Q."/>
            <person name="Gargeya S."/>
            <person name="Fitzgerald M."/>
            <person name="Haas B."/>
            <person name="Abouelleil A."/>
            <person name="Allen A.W."/>
            <person name="Alvarado L."/>
            <person name="Arachchi H.M."/>
            <person name="Berlin A.M."/>
            <person name="Chapman S.B."/>
            <person name="Gainer-Dewar J."/>
            <person name="Goldberg J."/>
            <person name="Griggs A."/>
            <person name="Gujja S."/>
            <person name="Hansen M."/>
            <person name="Howarth C."/>
            <person name="Imamovic A."/>
            <person name="Ireland A."/>
            <person name="Larimer J."/>
            <person name="McCowan C."/>
            <person name="Murphy C."/>
            <person name="Pearson M."/>
            <person name="Poon T.W."/>
            <person name="Priest M."/>
            <person name="Roberts A."/>
            <person name="Saif S."/>
            <person name="Shea T."/>
            <person name="Sisk P."/>
            <person name="Sykes S."/>
            <person name="Wortman J."/>
            <person name="Nusbaum C."/>
            <person name="Birren B."/>
        </authorList>
    </citation>
    <scope>NUCLEOTIDE SEQUENCE [LARGE SCALE GENOMIC DNA]</scope>
    <source>
        <strain evidence="12">WRAIR2</strain>
    </source>
</reference>
<feature type="transmembrane region" description="Helical" evidence="9">
    <location>
        <begin position="47"/>
        <end position="66"/>
    </location>
</feature>
<evidence type="ECO:0000256" key="8">
    <source>
        <dbReference type="SAM" id="MobiDB-lite"/>
    </source>
</evidence>
<dbReference type="InterPro" id="IPR036259">
    <property type="entry name" value="MFS_trans_sf"/>
</dbReference>
<feature type="transmembrane region" description="Helical" evidence="9">
    <location>
        <begin position="1103"/>
        <end position="1124"/>
    </location>
</feature>
<feature type="domain" description="Major facilitator superfamily (MFS) profile" evidence="10">
    <location>
        <begin position="459"/>
        <end position="895"/>
    </location>
</feature>
<feature type="transmembrane region" description="Helical" evidence="9">
    <location>
        <begin position="990"/>
        <end position="1010"/>
    </location>
</feature>
<feature type="transmembrane region" description="Helical" evidence="9">
    <location>
        <begin position="1259"/>
        <end position="1281"/>
    </location>
</feature>
<dbReference type="Proteomes" id="UP000075884">
    <property type="component" value="Unassembled WGS sequence"/>
</dbReference>
<feature type="transmembrane region" description="Helical" evidence="9">
    <location>
        <begin position="532"/>
        <end position="550"/>
    </location>
</feature>
<feature type="domain" description="Major facilitator superfamily (MFS) profile" evidence="10">
    <location>
        <begin position="1358"/>
        <end position="1836"/>
    </location>
</feature>
<feature type="transmembrane region" description="Helical" evidence="9">
    <location>
        <begin position="1781"/>
        <end position="1801"/>
    </location>
</feature>
<feature type="transmembrane region" description="Helical" evidence="9">
    <location>
        <begin position="743"/>
        <end position="763"/>
    </location>
</feature>
<dbReference type="PROSITE" id="PS00216">
    <property type="entry name" value="SUGAR_TRANSPORT_1"/>
    <property type="match status" value="2"/>
</dbReference>
<feature type="transmembrane region" description="Helical" evidence="9">
    <location>
        <begin position="556"/>
        <end position="579"/>
    </location>
</feature>
<feature type="transmembrane region" description="Helical" evidence="9">
    <location>
        <begin position="872"/>
        <end position="891"/>
    </location>
</feature>
<feature type="transmembrane region" description="Helical" evidence="9">
    <location>
        <begin position="770"/>
        <end position="792"/>
    </location>
</feature>
<keyword evidence="6 9" id="KW-1133">Transmembrane helix</keyword>
<keyword evidence="12" id="KW-1185">Reference proteome</keyword>
<evidence type="ECO:0000256" key="6">
    <source>
        <dbReference type="ARBA" id="ARBA00022989"/>
    </source>
</evidence>
<feature type="transmembrane region" description="Helical" evidence="9">
    <location>
        <begin position="621"/>
        <end position="644"/>
    </location>
</feature>
<evidence type="ECO:0000313" key="11">
    <source>
        <dbReference type="EnsemblMetazoa" id="ADIR010953-PA"/>
    </source>
</evidence>
<evidence type="ECO:0000256" key="2">
    <source>
        <dbReference type="ARBA" id="ARBA00022448"/>
    </source>
</evidence>
<feature type="transmembrane region" description="Helical" evidence="9">
    <location>
        <begin position="1358"/>
        <end position="1383"/>
    </location>
</feature>
<evidence type="ECO:0000256" key="4">
    <source>
        <dbReference type="ARBA" id="ARBA00022597"/>
    </source>
</evidence>
<feature type="transmembrane region" description="Helical" evidence="9">
    <location>
        <begin position="1395"/>
        <end position="1415"/>
    </location>
</feature>
<feature type="transmembrane region" description="Helical" evidence="9">
    <location>
        <begin position="461"/>
        <end position="483"/>
    </location>
</feature>
<feature type="transmembrane region" description="Helical" evidence="9">
    <location>
        <begin position="1193"/>
        <end position="1222"/>
    </location>
</feature>
<feature type="transmembrane region" description="Helical" evidence="9">
    <location>
        <begin position="72"/>
        <end position="94"/>
    </location>
</feature>
<feature type="transmembrane region" description="Helical" evidence="9">
    <location>
        <begin position="946"/>
        <end position="970"/>
    </location>
</feature>
<feature type="transmembrane region" description="Helical" evidence="9">
    <location>
        <begin position="1548"/>
        <end position="1566"/>
    </location>
</feature>
<feature type="transmembrane region" description="Helical" evidence="9">
    <location>
        <begin position="840"/>
        <end position="860"/>
    </location>
</feature>
<evidence type="ECO:0000256" key="7">
    <source>
        <dbReference type="ARBA" id="ARBA00023136"/>
    </source>
</evidence>
<dbReference type="FunFam" id="1.20.1250.20:FF:000218">
    <property type="entry name" value="facilitated trehalose transporter Tret1"/>
    <property type="match status" value="4"/>
</dbReference>
<feature type="region of interest" description="Disordered" evidence="8">
    <location>
        <begin position="424"/>
        <end position="444"/>
    </location>
</feature>
<dbReference type="InterPro" id="IPR005829">
    <property type="entry name" value="Sugar_transporter_CS"/>
</dbReference>
<proteinExistence type="predicted"/>
<dbReference type="PANTHER" id="PTHR48021:SF33">
    <property type="entry name" value="AT22075P-RELATED"/>
    <property type="match status" value="1"/>
</dbReference>
<keyword evidence="4" id="KW-0762">Sugar transport</keyword>
<keyword evidence="5 9" id="KW-0812">Transmembrane</keyword>
<keyword evidence="7 9" id="KW-0472">Membrane</keyword>
<dbReference type="PANTHER" id="PTHR48021">
    <property type="match status" value="1"/>
</dbReference>
<feature type="transmembrane region" description="Helical" evidence="9">
    <location>
        <begin position="1293"/>
        <end position="1320"/>
    </location>
</feature>
<feature type="transmembrane region" description="Helical" evidence="9">
    <location>
        <begin position="1435"/>
        <end position="1455"/>
    </location>
</feature>
<feature type="transmembrane region" description="Helical" evidence="9">
    <location>
        <begin position="1467"/>
        <end position="1485"/>
    </location>
</feature>
<protein>
    <recommendedName>
        <fullName evidence="10">Major facilitator superfamily (MFS) profile domain-containing protein</fullName>
    </recommendedName>
</protein>
<feature type="transmembrane region" description="Helical" evidence="9">
    <location>
        <begin position="705"/>
        <end position="731"/>
    </location>
</feature>
<feature type="domain" description="Major facilitator superfamily (MFS) profile" evidence="10">
    <location>
        <begin position="948"/>
        <end position="1359"/>
    </location>
</feature>
<reference evidence="11" key="2">
    <citation type="submission" date="2020-05" db="UniProtKB">
        <authorList>
            <consortium name="EnsemblMetazoa"/>
        </authorList>
    </citation>
    <scope>IDENTIFICATION</scope>
    <source>
        <strain evidence="11">WRAIR2</strain>
    </source>
</reference>
<dbReference type="PROSITE" id="PS00217">
    <property type="entry name" value="SUGAR_TRANSPORT_2"/>
    <property type="match status" value="1"/>
</dbReference>
<dbReference type="GO" id="GO:0005886">
    <property type="term" value="C:plasma membrane"/>
    <property type="evidence" value="ECO:0007669"/>
    <property type="project" value="UniProtKB-SubCell"/>
</dbReference>
<feature type="transmembrane region" description="Helical" evidence="9">
    <location>
        <begin position="1708"/>
        <end position="1730"/>
    </location>
</feature>
<feature type="transmembrane region" description="Helical" evidence="9">
    <location>
        <begin position="385"/>
        <end position="406"/>
    </location>
</feature>
<feature type="transmembrane region" description="Helical" evidence="9">
    <location>
        <begin position="223"/>
        <end position="245"/>
    </location>
</feature>
<feature type="transmembrane region" description="Helical" evidence="9">
    <location>
        <begin position="591"/>
        <end position="609"/>
    </location>
</feature>
<feature type="transmembrane region" description="Helical" evidence="9">
    <location>
        <begin position="1046"/>
        <end position="1066"/>
    </location>
</feature>
<comment type="subcellular location">
    <subcellularLocation>
        <location evidence="1">Cell membrane</location>
        <topology evidence="1">Multi-pass membrane protein</topology>
    </subcellularLocation>
</comment>
<feature type="transmembrane region" description="Helical" evidence="9">
    <location>
        <begin position="1742"/>
        <end position="1769"/>
    </location>
</feature>
<dbReference type="SUPFAM" id="SSF103473">
    <property type="entry name" value="MFS general substrate transporter"/>
    <property type="match status" value="4"/>
</dbReference>